<dbReference type="EMBL" id="CP000409">
    <property type="protein sequence ID" value="ABV73647.1"/>
    <property type="molecule type" value="Genomic_DNA"/>
</dbReference>
<dbReference type="RefSeq" id="WP_012148842.1">
    <property type="nucleotide sequence ID" value="NC_009879.1"/>
</dbReference>
<evidence type="ECO:0000313" key="2">
    <source>
        <dbReference type="EMBL" id="ABV73647.1"/>
    </source>
</evidence>
<dbReference type="Proteomes" id="UP000007056">
    <property type="component" value="Chromosome"/>
</dbReference>
<evidence type="ECO:0000313" key="3">
    <source>
        <dbReference type="Proteomes" id="UP000007056"/>
    </source>
</evidence>
<gene>
    <name evidence="2" type="ordered locus">A1E_03570</name>
</gene>
<dbReference type="AlphaFoldDB" id="A8EZ64"/>
<proteinExistence type="predicted"/>
<evidence type="ECO:0000256" key="1">
    <source>
        <dbReference type="SAM" id="MobiDB-lite"/>
    </source>
</evidence>
<name>A8EZ64_RICCK</name>
<protein>
    <submittedName>
        <fullName evidence="2">Uncharacterized protein</fullName>
    </submittedName>
</protein>
<accession>A8EZ64</accession>
<dbReference type="HOGENOM" id="CLU_2919847_0_0_5"/>
<organism evidence="2 3">
    <name type="scientific">Rickettsia canadensis (strain McKiel)</name>
    <dbReference type="NCBI Taxonomy" id="293613"/>
    <lineage>
        <taxon>Bacteria</taxon>
        <taxon>Pseudomonadati</taxon>
        <taxon>Pseudomonadota</taxon>
        <taxon>Alphaproteobacteria</taxon>
        <taxon>Rickettsiales</taxon>
        <taxon>Rickettsiaceae</taxon>
        <taxon>Rickettsieae</taxon>
        <taxon>Rickettsia</taxon>
        <taxon>belli group</taxon>
    </lineage>
</organism>
<sequence>MSEDINIKENNTKNLKDKFEKSAKEAKQIGTQAQQRSKFLSNSSIKPTVQNKNGRII</sequence>
<reference evidence="3" key="1">
    <citation type="submission" date="2007-09" db="EMBL/GenBank/DDBJ databases">
        <title>Complete genome sequence of Rickettsia canadensis.</title>
        <authorList>
            <person name="Madan A."/>
            <person name="Fahey J."/>
            <person name="Helton E."/>
            <person name="Ketteman M."/>
            <person name="Madan A."/>
            <person name="Rodrigues S."/>
            <person name="Sanchez A."/>
            <person name="Whiting M."/>
            <person name="Dasch G."/>
            <person name="Eremeeva M."/>
        </authorList>
    </citation>
    <scope>NUCLEOTIDE SEQUENCE [LARGE SCALE GENOMIC DNA]</scope>
    <source>
        <strain evidence="3">McKiel</strain>
    </source>
</reference>
<feature type="region of interest" description="Disordered" evidence="1">
    <location>
        <begin position="30"/>
        <end position="57"/>
    </location>
</feature>
<dbReference type="KEGG" id="rcm:A1E_03570"/>